<dbReference type="InterPro" id="IPR051176">
    <property type="entry name" value="Cent_Immune-Sig_Mod"/>
</dbReference>
<keyword evidence="2" id="KW-1133">Transmembrane helix</keyword>
<feature type="region of interest" description="Disordered" evidence="1">
    <location>
        <begin position="606"/>
        <end position="642"/>
    </location>
</feature>
<feature type="compositionally biased region" description="Acidic residues" evidence="1">
    <location>
        <begin position="533"/>
        <end position="549"/>
    </location>
</feature>
<feature type="compositionally biased region" description="Basic and acidic residues" evidence="1">
    <location>
        <begin position="271"/>
        <end position="285"/>
    </location>
</feature>
<dbReference type="OrthoDB" id="4096268at2759"/>
<feature type="region of interest" description="Disordered" evidence="1">
    <location>
        <begin position="231"/>
        <end position="285"/>
    </location>
</feature>
<keyword evidence="5" id="KW-1185">Reference proteome</keyword>
<feature type="compositionally biased region" description="Low complexity" evidence="1">
    <location>
        <begin position="615"/>
        <end position="631"/>
    </location>
</feature>
<dbReference type="SMART" id="SM00240">
    <property type="entry name" value="FHA"/>
    <property type="match status" value="1"/>
</dbReference>
<evidence type="ECO:0000313" key="5">
    <source>
        <dbReference type="Proteomes" id="UP001153618"/>
    </source>
</evidence>
<dbReference type="EMBL" id="CAJVOS010000012">
    <property type="protein sequence ID" value="CAG7999972.1"/>
    <property type="molecule type" value="Genomic_DNA"/>
</dbReference>
<keyword evidence="2" id="KW-0472">Membrane</keyword>
<feature type="compositionally biased region" description="Polar residues" evidence="1">
    <location>
        <begin position="231"/>
        <end position="241"/>
    </location>
</feature>
<dbReference type="Pfam" id="PF00498">
    <property type="entry name" value="FHA"/>
    <property type="match status" value="1"/>
</dbReference>
<feature type="region of interest" description="Disordered" evidence="1">
    <location>
        <begin position="533"/>
        <end position="560"/>
    </location>
</feature>
<evidence type="ECO:0000256" key="1">
    <source>
        <dbReference type="SAM" id="MobiDB-lite"/>
    </source>
</evidence>
<dbReference type="SUPFAM" id="SSF49879">
    <property type="entry name" value="SMAD/FHA domain"/>
    <property type="match status" value="1"/>
</dbReference>
<dbReference type="GO" id="GO:0005737">
    <property type="term" value="C:cytoplasm"/>
    <property type="evidence" value="ECO:0007669"/>
    <property type="project" value="TreeGrafter"/>
</dbReference>
<dbReference type="PROSITE" id="PS50006">
    <property type="entry name" value="FHA_DOMAIN"/>
    <property type="match status" value="1"/>
</dbReference>
<dbReference type="InterPro" id="IPR000253">
    <property type="entry name" value="FHA_dom"/>
</dbReference>
<evidence type="ECO:0000313" key="4">
    <source>
        <dbReference type="EMBL" id="CAG7999972.1"/>
    </source>
</evidence>
<dbReference type="AlphaFoldDB" id="A0A9W4MPQ7"/>
<feature type="domain" description="FHA" evidence="3">
    <location>
        <begin position="34"/>
        <end position="95"/>
    </location>
</feature>
<evidence type="ECO:0000256" key="2">
    <source>
        <dbReference type="SAM" id="Phobius"/>
    </source>
</evidence>
<feature type="compositionally biased region" description="Acidic residues" evidence="1">
    <location>
        <begin position="167"/>
        <end position="190"/>
    </location>
</feature>
<dbReference type="Gene3D" id="2.60.200.20">
    <property type="match status" value="1"/>
</dbReference>
<feature type="transmembrane region" description="Helical" evidence="2">
    <location>
        <begin position="847"/>
        <end position="872"/>
    </location>
</feature>
<comment type="caution">
    <text evidence="4">The sequence shown here is derived from an EMBL/GenBank/DDBJ whole genome shotgun (WGS) entry which is preliminary data.</text>
</comment>
<dbReference type="Proteomes" id="UP001153618">
    <property type="component" value="Unassembled WGS sequence"/>
</dbReference>
<gene>
    <name evidence="4" type="ORF">POLS_LOCUS1828</name>
</gene>
<feature type="region of interest" description="Disordered" evidence="1">
    <location>
        <begin position="155"/>
        <end position="190"/>
    </location>
</feature>
<feature type="compositionally biased region" description="Basic and acidic residues" evidence="1">
    <location>
        <begin position="242"/>
        <end position="260"/>
    </location>
</feature>
<dbReference type="PANTHER" id="PTHR15715">
    <property type="entry name" value="CENTROSOMAL PROTEIN OF 170 KDA"/>
    <property type="match status" value="1"/>
</dbReference>
<feature type="region of interest" description="Disordered" evidence="1">
    <location>
        <begin position="769"/>
        <end position="797"/>
    </location>
</feature>
<dbReference type="PANTHER" id="PTHR15715:SF37">
    <property type="entry name" value="LD47843P"/>
    <property type="match status" value="1"/>
</dbReference>
<organism evidence="4 5">
    <name type="scientific">Penicillium olsonii</name>
    <dbReference type="NCBI Taxonomy" id="99116"/>
    <lineage>
        <taxon>Eukaryota</taxon>
        <taxon>Fungi</taxon>
        <taxon>Dikarya</taxon>
        <taxon>Ascomycota</taxon>
        <taxon>Pezizomycotina</taxon>
        <taxon>Eurotiomycetes</taxon>
        <taxon>Eurotiomycetidae</taxon>
        <taxon>Eurotiales</taxon>
        <taxon>Aspergillaceae</taxon>
        <taxon>Penicillium</taxon>
    </lineage>
</organism>
<reference evidence="4" key="1">
    <citation type="submission" date="2021-07" db="EMBL/GenBank/DDBJ databases">
        <authorList>
            <person name="Branca A.L. A."/>
        </authorList>
    </citation>
    <scope>NUCLEOTIDE SEQUENCE</scope>
</reference>
<name>A0A9W4MPQ7_PENOL</name>
<keyword evidence="2" id="KW-0812">Transmembrane</keyword>
<sequence length="878" mass="97404">MSGQHATVTLAPLSNDDHRRRLLIPNPINNQLAVSVGRCSRREIKKRTPAPDNAWYDSRVMSRDHCMITFNPERRNAHVCDIGSTHGTFLNGEKLITNLHTPLHNGDILRFGVDVDHGRDTFRAVEVSYKIEWPPAVIVIEDEDDDLKQKILVPPTQGRSTNTFAVPEDESDFNEGEVDFEEGESIAEDESFDGDSCLAYDLESQDGHLDHPSDDSKESIPRSWESIVLQPIQSSPASSVDNTERQEAEVDPKPEVRPTDASRVSGMDQSKTQEPDVNQKPEKEPHSAVIDLRAPDQPACATSGCLEPMVLNPVRPLTPNSPPSDNTSFFGAQLNSLESYDKFPETCYQMVPDMTFCDWKMMKPTFMRLADMAWGESDHIPDVDYENRVIHAARRCSLSQDSYLVDDDPSFEPQNGMEVTFTLEDEESDTSFHKMPGGNLKYWVVDKRQYWIIHEDSDSHAASDLWWIVEKPWDMLGDEVKEDIMNNGFIPECQKCWIVRAWEPQMVGGVWLSSPPYWDPSFSQILVSDAESVDSTDNDWDREYEETPESFDPSDAVEPPLCDIRGIFGINTRQRFDSEDSSKASANLDSAASSFDEYQYEDIRESSVSCDPSWNSEMTGNGNGSESGEYSEGSRDNSMDRTSQPYDCDWAFSDNFLASENFSGSPNVTGCRSLFHSEPLEVEGLDSQTHGSHGSLKSSTQVKTHLHGLTNPGSQFPEHGVSSKLPTSCQVKPRTFSFDHSVVPESHVYHDGPFSINTNFDKLNTAQLLSPPPTTGSMKRSASDMESSDLPDGGTPPTAEPVCLDAKIQTDSATVSAEARVAIASALAENDRPAKRVKSSHRPSSKLASHVTTAFVGALLGGLATVATLAALPNEYFA</sequence>
<proteinExistence type="predicted"/>
<dbReference type="InterPro" id="IPR008984">
    <property type="entry name" value="SMAD_FHA_dom_sf"/>
</dbReference>
<accession>A0A9W4MPQ7</accession>
<protein>
    <recommendedName>
        <fullName evidence="3">FHA domain-containing protein</fullName>
    </recommendedName>
</protein>
<evidence type="ECO:0000259" key="3">
    <source>
        <dbReference type="PROSITE" id="PS50006"/>
    </source>
</evidence>